<dbReference type="SUPFAM" id="SSF53323">
    <property type="entry name" value="Pyruvate-ferredoxin oxidoreductase, PFOR, domain III"/>
    <property type="match status" value="1"/>
</dbReference>
<protein>
    <submittedName>
        <fullName evidence="2">Uncharacterized protein</fullName>
    </submittedName>
</protein>
<evidence type="ECO:0000313" key="2">
    <source>
        <dbReference type="EMBL" id="GAH29148.1"/>
    </source>
</evidence>
<reference evidence="2" key="1">
    <citation type="journal article" date="2014" name="Front. Microbiol.">
        <title>High frequency of phylogenetically diverse reductive dehalogenase-homologous genes in deep subseafloor sedimentary metagenomes.</title>
        <authorList>
            <person name="Kawai M."/>
            <person name="Futagami T."/>
            <person name="Toyoda A."/>
            <person name="Takaki Y."/>
            <person name="Nishi S."/>
            <person name="Hori S."/>
            <person name="Arai W."/>
            <person name="Tsubouchi T."/>
            <person name="Morono Y."/>
            <person name="Uchiyama I."/>
            <person name="Ito T."/>
            <person name="Fujiyama A."/>
            <person name="Inagaki F."/>
            <person name="Takami H."/>
        </authorList>
    </citation>
    <scope>NUCLEOTIDE SEQUENCE</scope>
    <source>
        <strain evidence="2">Expedition CK06-06</strain>
    </source>
</reference>
<gene>
    <name evidence="2" type="ORF">S03H2_05901</name>
</gene>
<dbReference type="EMBL" id="BARU01002516">
    <property type="protein sequence ID" value="GAH29148.1"/>
    <property type="molecule type" value="Genomic_DNA"/>
</dbReference>
<dbReference type="InterPro" id="IPR002869">
    <property type="entry name" value="Pyrv_flavodox_OxRed_cen"/>
</dbReference>
<dbReference type="AlphaFoldDB" id="X1G7Z8"/>
<accession>X1G7Z8</accession>
<name>X1G7Z8_9ZZZZ</name>
<feature type="non-terminal residue" evidence="2">
    <location>
        <position position="1"/>
    </location>
</feature>
<evidence type="ECO:0000256" key="1">
    <source>
        <dbReference type="ARBA" id="ARBA00023002"/>
    </source>
</evidence>
<proteinExistence type="predicted"/>
<sequence length="43" mass="5057">LSKYLNISIDIWEKVIKETVPLKFQQLNLEAFEIGREGEFFIG</sequence>
<keyword evidence="1" id="KW-0560">Oxidoreductase</keyword>
<comment type="caution">
    <text evidence="2">The sequence shown here is derived from an EMBL/GenBank/DDBJ whole genome shotgun (WGS) entry which is preliminary data.</text>
</comment>
<organism evidence="2">
    <name type="scientific">marine sediment metagenome</name>
    <dbReference type="NCBI Taxonomy" id="412755"/>
    <lineage>
        <taxon>unclassified sequences</taxon>
        <taxon>metagenomes</taxon>
        <taxon>ecological metagenomes</taxon>
    </lineage>
</organism>
<dbReference type="GO" id="GO:0016491">
    <property type="term" value="F:oxidoreductase activity"/>
    <property type="evidence" value="ECO:0007669"/>
    <property type="project" value="UniProtKB-KW"/>
</dbReference>